<dbReference type="InterPro" id="IPR050239">
    <property type="entry name" value="Sigma-70_RNA_pol_init_factors"/>
</dbReference>
<dbReference type="InterPro" id="IPR000943">
    <property type="entry name" value="RNA_pol_sigma70"/>
</dbReference>
<dbReference type="CDD" id="cd06171">
    <property type="entry name" value="Sigma70_r4"/>
    <property type="match status" value="1"/>
</dbReference>
<dbReference type="PANTHER" id="PTHR30603">
    <property type="entry name" value="RNA POLYMERASE SIGMA FACTOR RPO"/>
    <property type="match status" value="1"/>
</dbReference>
<reference evidence="10 11" key="1">
    <citation type="submission" date="2018-05" db="EMBL/GenBank/DDBJ databases">
        <title>A metagenomic window into the 2 km-deep terrestrial subsurface aquifer revealed taxonomically and functionally diverse microbial community comprising novel uncultured bacterial lineages.</title>
        <authorList>
            <person name="Kadnikov V.V."/>
            <person name="Mardanov A.V."/>
            <person name="Beletsky A.V."/>
            <person name="Banks D."/>
            <person name="Pimenov N.V."/>
            <person name="Frank Y.A."/>
            <person name="Karnachuk O.V."/>
            <person name="Ravin N.V."/>
        </authorList>
    </citation>
    <scope>NUCLEOTIDE SEQUENCE [LARGE SCALE GENOMIC DNA]</scope>
    <source>
        <strain evidence="10">BY</strain>
    </source>
</reference>
<protein>
    <submittedName>
        <fullName evidence="10">RNA polymerase sigma factor RpoD</fullName>
    </submittedName>
</protein>
<keyword evidence="4" id="KW-0238">DNA-binding</keyword>
<dbReference type="Pfam" id="PF00140">
    <property type="entry name" value="Sigma70_r1_2"/>
    <property type="match status" value="1"/>
</dbReference>
<name>A0A2Z4Y4B1_SUMC1</name>
<dbReference type="PIRSF" id="PIRSF000770">
    <property type="entry name" value="RNA_pol_sigma-SigE/K"/>
    <property type="match status" value="1"/>
</dbReference>
<dbReference type="SUPFAM" id="SSF88946">
    <property type="entry name" value="Sigma2 domain of RNA polymerase sigma factors"/>
    <property type="match status" value="1"/>
</dbReference>
<dbReference type="InterPro" id="IPR014284">
    <property type="entry name" value="RNA_pol_sigma-70_dom"/>
</dbReference>
<comment type="similarity">
    <text evidence="1">Belongs to the sigma-70 factor family.</text>
</comment>
<dbReference type="Gene3D" id="1.10.601.10">
    <property type="entry name" value="RNA Polymerase Primary Sigma Factor"/>
    <property type="match status" value="1"/>
</dbReference>
<evidence type="ECO:0000259" key="6">
    <source>
        <dbReference type="Pfam" id="PF00140"/>
    </source>
</evidence>
<dbReference type="NCBIfam" id="TIGR02937">
    <property type="entry name" value="sigma70-ECF"/>
    <property type="match status" value="1"/>
</dbReference>
<dbReference type="PANTHER" id="PTHR30603:SF60">
    <property type="entry name" value="RNA POLYMERASE SIGMA FACTOR RPOD"/>
    <property type="match status" value="1"/>
</dbReference>
<dbReference type="InterPro" id="IPR007627">
    <property type="entry name" value="RNA_pol_sigma70_r2"/>
</dbReference>
<dbReference type="InterPro" id="IPR013324">
    <property type="entry name" value="RNA_pol_sigma_r3/r4-like"/>
</dbReference>
<accession>A0A2Z4Y4B1</accession>
<feature type="domain" description="RNA polymerase sigma-70 region 2" evidence="8">
    <location>
        <begin position="46"/>
        <end position="112"/>
    </location>
</feature>
<keyword evidence="3" id="KW-0731">Sigma factor</keyword>
<evidence type="ECO:0000313" key="10">
    <source>
        <dbReference type="EMBL" id="AXA35275.1"/>
    </source>
</evidence>
<evidence type="ECO:0000259" key="8">
    <source>
        <dbReference type="Pfam" id="PF04542"/>
    </source>
</evidence>
<evidence type="ECO:0000259" key="7">
    <source>
        <dbReference type="Pfam" id="PF04539"/>
    </source>
</evidence>
<evidence type="ECO:0000259" key="9">
    <source>
        <dbReference type="Pfam" id="PF04545"/>
    </source>
</evidence>
<sequence>MRANINEEMSAYLAEISKYKVLTREEEVELFRRLEAGDETAREEIVAANLRFVVKIALKYAGRGIPISDLVQEGNIGLLEVVDKFDYRRGYRFSTYAAFWIRQAIEVAVRKQCHMIRLPIRKSRLLGHVTEAVQNFVHAHGRQPTTRELALLLDVDEQKLAELLQVRDAVISLDAELSKSDDEATGLYTILRDTRTASPADQFAEREKAELVQKALATLSPRERSILKLRFGLGAREDNSLRATSKVVGLSQEGVRRIERRALSKLRRGKARELLASVA</sequence>
<evidence type="ECO:0000256" key="4">
    <source>
        <dbReference type="ARBA" id="ARBA00023125"/>
    </source>
</evidence>
<dbReference type="GO" id="GO:0016987">
    <property type="term" value="F:sigma factor activity"/>
    <property type="evidence" value="ECO:0007669"/>
    <property type="project" value="UniProtKB-KW"/>
</dbReference>
<dbReference type="PRINTS" id="PR00046">
    <property type="entry name" value="SIGMA70FCT"/>
</dbReference>
<keyword evidence="2" id="KW-0805">Transcription regulation</keyword>
<dbReference type="InterPro" id="IPR013325">
    <property type="entry name" value="RNA_pol_sigma_r2"/>
</dbReference>
<dbReference type="Gene3D" id="1.10.10.10">
    <property type="entry name" value="Winged helix-like DNA-binding domain superfamily/Winged helix DNA-binding domain"/>
    <property type="match status" value="2"/>
</dbReference>
<feature type="domain" description="RNA polymerase sigma-70 region 1.2" evidence="6">
    <location>
        <begin position="11"/>
        <end position="39"/>
    </location>
</feature>
<evidence type="ECO:0000256" key="1">
    <source>
        <dbReference type="ARBA" id="ARBA00007788"/>
    </source>
</evidence>
<dbReference type="Pfam" id="PF04542">
    <property type="entry name" value="Sigma70_r2"/>
    <property type="match status" value="1"/>
</dbReference>
<feature type="domain" description="RNA polymerase sigma-70 region 4" evidence="9">
    <location>
        <begin position="215"/>
        <end position="267"/>
    </location>
</feature>
<dbReference type="InterPro" id="IPR007630">
    <property type="entry name" value="RNA_pol_sigma70_r4"/>
</dbReference>
<evidence type="ECO:0000256" key="2">
    <source>
        <dbReference type="ARBA" id="ARBA00023015"/>
    </source>
</evidence>
<feature type="domain" description="RNA polymerase sigma-70 region 3" evidence="7">
    <location>
        <begin position="126"/>
        <end position="201"/>
    </location>
</feature>
<proteinExistence type="inferred from homology"/>
<dbReference type="InterPro" id="IPR007624">
    <property type="entry name" value="RNA_pol_sigma70_r3"/>
</dbReference>
<dbReference type="SUPFAM" id="SSF88659">
    <property type="entry name" value="Sigma3 and sigma4 domains of RNA polymerase sigma factors"/>
    <property type="match status" value="2"/>
</dbReference>
<keyword evidence="5" id="KW-0804">Transcription</keyword>
<gene>
    <name evidence="10" type="ORF">BRCON_0498</name>
</gene>
<dbReference type="GO" id="GO:0003677">
    <property type="term" value="F:DNA binding"/>
    <property type="evidence" value="ECO:0007669"/>
    <property type="project" value="UniProtKB-KW"/>
</dbReference>
<dbReference type="GO" id="GO:0006352">
    <property type="term" value="P:DNA-templated transcription initiation"/>
    <property type="evidence" value="ECO:0007669"/>
    <property type="project" value="InterPro"/>
</dbReference>
<dbReference type="InterPro" id="IPR036388">
    <property type="entry name" value="WH-like_DNA-bd_sf"/>
</dbReference>
<dbReference type="Pfam" id="PF04539">
    <property type="entry name" value="Sigma70_r3"/>
    <property type="match status" value="1"/>
</dbReference>
<evidence type="ECO:0000313" key="11">
    <source>
        <dbReference type="Proteomes" id="UP000262583"/>
    </source>
</evidence>
<dbReference type="Proteomes" id="UP000262583">
    <property type="component" value="Chromosome"/>
</dbReference>
<dbReference type="KEGG" id="schv:BRCON_0498"/>
<dbReference type="Pfam" id="PF04545">
    <property type="entry name" value="Sigma70_r4"/>
    <property type="match status" value="1"/>
</dbReference>
<dbReference type="AlphaFoldDB" id="A0A2Z4Y4B1"/>
<evidence type="ECO:0000256" key="5">
    <source>
        <dbReference type="ARBA" id="ARBA00023163"/>
    </source>
</evidence>
<organism evidence="10 11">
    <name type="scientific">Sumerlaea chitinivorans</name>
    <dbReference type="NCBI Taxonomy" id="2250252"/>
    <lineage>
        <taxon>Bacteria</taxon>
        <taxon>Candidatus Sumerlaeota</taxon>
        <taxon>Candidatus Sumerlaeia</taxon>
        <taxon>Candidatus Sumerlaeales</taxon>
        <taxon>Candidatus Sumerlaeaceae</taxon>
        <taxon>Candidatus Sumerlaea</taxon>
    </lineage>
</organism>
<dbReference type="EMBL" id="CP030759">
    <property type="protein sequence ID" value="AXA35275.1"/>
    <property type="molecule type" value="Genomic_DNA"/>
</dbReference>
<dbReference type="InterPro" id="IPR009042">
    <property type="entry name" value="RNA_pol_sigma70_r1_2"/>
</dbReference>
<evidence type="ECO:0000256" key="3">
    <source>
        <dbReference type="ARBA" id="ARBA00023082"/>
    </source>
</evidence>